<dbReference type="PROSITE" id="PS00330">
    <property type="entry name" value="HEMOLYSIN_CALCIUM"/>
    <property type="match status" value="2"/>
</dbReference>
<dbReference type="InterPro" id="IPR013858">
    <property type="entry name" value="Peptidase_M10B_C"/>
</dbReference>
<sequence length="273" mass="28791">MGIVLKVGRDTAFDMSSFGPFSGEFGSADIVTFTSTKVVGYAYGTKVTIAGSGFKANGDGYIVGGTIKSVTETYGGELQLSLSGLSLSVTKLVEVLQTVPTWDERNLIKQVMAGNDKVYGSAENDILVGHGGNDLLVSREGADTIYGNAGNDRLSGGAGADRLFGGSGADMFVFEKAKYSTGSSDGRDTIKDFNRTQGDKIDLAGIDANTKIAGNQAFKFIGENDFHKKAGELRYEQKSNGTYIYGDINGDGKVDLSIKVGAVVDFVKGDFIL</sequence>
<dbReference type="InterPro" id="IPR018511">
    <property type="entry name" value="Hemolysin-typ_Ca-bd_CS"/>
</dbReference>
<accession>A0ABT8XIB7</accession>
<evidence type="ECO:0000256" key="1">
    <source>
        <dbReference type="ARBA" id="ARBA00001913"/>
    </source>
</evidence>
<proteinExistence type="predicted"/>
<comment type="cofactor">
    <cofactor evidence="1">
        <name>Ca(2+)</name>
        <dbReference type="ChEBI" id="CHEBI:29108"/>
    </cofactor>
</comment>
<keyword evidence="3" id="KW-0964">Secreted</keyword>
<dbReference type="NCBIfam" id="TIGR03661">
    <property type="entry name" value="T1SS_VCA0849"/>
    <property type="match status" value="1"/>
</dbReference>
<evidence type="ECO:0000313" key="7">
    <source>
        <dbReference type="Proteomes" id="UP001177080"/>
    </source>
</evidence>
<name>A0ABT8XIB7_9HYPH</name>
<dbReference type="Gene3D" id="2.150.10.10">
    <property type="entry name" value="Serralysin-like metalloprotease, C-terminal"/>
    <property type="match status" value="1"/>
</dbReference>
<reference evidence="6" key="1">
    <citation type="submission" date="2022-04" db="EMBL/GenBank/DDBJ databases">
        <title>Shinella lacus sp. nov., a novel member of the genus Shinella from water.</title>
        <authorList>
            <person name="Deng Y."/>
        </authorList>
    </citation>
    <scope>NUCLEOTIDE SEQUENCE</scope>
    <source>
        <strain evidence="6">JCM 31239</strain>
    </source>
</reference>
<evidence type="ECO:0000259" key="5">
    <source>
        <dbReference type="Pfam" id="PF08548"/>
    </source>
</evidence>
<dbReference type="InterPro" id="IPR050557">
    <property type="entry name" value="RTX_toxin/Mannuronan_C5-epim"/>
</dbReference>
<dbReference type="RefSeq" id="WP_244760820.1">
    <property type="nucleotide sequence ID" value="NZ_JALJCJ010000002.1"/>
</dbReference>
<dbReference type="Proteomes" id="UP001177080">
    <property type="component" value="Unassembled WGS sequence"/>
</dbReference>
<dbReference type="InterPro" id="IPR019960">
    <property type="entry name" value="T1SS_VCA0849"/>
</dbReference>
<organism evidence="6 7">
    <name type="scientific">Shinella curvata</name>
    <dbReference type="NCBI Taxonomy" id="1817964"/>
    <lineage>
        <taxon>Bacteria</taxon>
        <taxon>Pseudomonadati</taxon>
        <taxon>Pseudomonadota</taxon>
        <taxon>Alphaproteobacteria</taxon>
        <taxon>Hyphomicrobiales</taxon>
        <taxon>Rhizobiaceae</taxon>
        <taxon>Shinella</taxon>
    </lineage>
</organism>
<evidence type="ECO:0000256" key="4">
    <source>
        <dbReference type="ARBA" id="ARBA00022737"/>
    </source>
</evidence>
<feature type="domain" description="Peptidase M10 serralysin C-terminal" evidence="5">
    <location>
        <begin position="131"/>
        <end position="272"/>
    </location>
</feature>
<dbReference type="EMBL" id="WHSC02000007">
    <property type="protein sequence ID" value="MDO6123198.1"/>
    <property type="molecule type" value="Genomic_DNA"/>
</dbReference>
<evidence type="ECO:0000313" key="6">
    <source>
        <dbReference type="EMBL" id="MDO6123198.1"/>
    </source>
</evidence>
<dbReference type="PANTHER" id="PTHR38340:SF1">
    <property type="entry name" value="S-LAYER PROTEIN"/>
    <property type="match status" value="1"/>
</dbReference>
<dbReference type="Pfam" id="PF08548">
    <property type="entry name" value="Peptidase_M10_C"/>
    <property type="match status" value="1"/>
</dbReference>
<keyword evidence="7" id="KW-1185">Reference proteome</keyword>
<dbReference type="InterPro" id="IPR011049">
    <property type="entry name" value="Serralysin-like_metalloprot_C"/>
</dbReference>
<dbReference type="Pfam" id="PF00353">
    <property type="entry name" value="HemolysinCabind"/>
    <property type="match status" value="1"/>
</dbReference>
<evidence type="ECO:0000256" key="3">
    <source>
        <dbReference type="ARBA" id="ARBA00022525"/>
    </source>
</evidence>
<dbReference type="InterPro" id="IPR001343">
    <property type="entry name" value="Hemolysn_Ca-bd"/>
</dbReference>
<evidence type="ECO:0000256" key="2">
    <source>
        <dbReference type="ARBA" id="ARBA00004613"/>
    </source>
</evidence>
<comment type="subcellular location">
    <subcellularLocation>
        <location evidence="2">Secreted</location>
    </subcellularLocation>
</comment>
<dbReference type="PRINTS" id="PR00313">
    <property type="entry name" value="CABNDNGRPT"/>
</dbReference>
<gene>
    <name evidence="6" type="ORF">GB928_018580</name>
</gene>
<protein>
    <submittedName>
        <fullName evidence="6">Type I secretion C-terminal target domain-containing protein</fullName>
    </submittedName>
</protein>
<dbReference type="SUPFAM" id="SSF51120">
    <property type="entry name" value="beta-Roll"/>
    <property type="match status" value="1"/>
</dbReference>
<comment type="caution">
    <text evidence="6">The sequence shown here is derived from an EMBL/GenBank/DDBJ whole genome shotgun (WGS) entry which is preliminary data.</text>
</comment>
<keyword evidence="4" id="KW-0677">Repeat</keyword>
<dbReference type="PANTHER" id="PTHR38340">
    <property type="entry name" value="S-LAYER PROTEIN"/>
    <property type="match status" value="1"/>
</dbReference>